<sequence length="238" mass="27183">MQYLLRRQIIVTLLLITCVFTSFAQRETNLPNHEQKAYYFGITLSGNSAYFHMNHHPKFLQDDSVATVGSTSSAGFGLGLLGTLRLVDHLEVRTNPQLIFASRGINYYLSYPLTGDKNWQQKTVESIYISVPLQLKFSSDRIDNFRVYMLGGGKFDYDLASNSQARRAEDLVKLNKSALGYEVGLGFHFYFPTFIMSPEIKFSNSFQSVHARDQYLIYSNVIDKMQARMIVFSIHLEG</sequence>
<feature type="signal peptide" evidence="1">
    <location>
        <begin position="1"/>
        <end position="24"/>
    </location>
</feature>
<keyword evidence="4" id="KW-1185">Reference proteome</keyword>
<accession>A0A7G5XED0</accession>
<name>A0A7G5XED0_9BACT</name>
<organism evidence="3 4">
    <name type="scientific">Lacibacter sediminis</name>
    <dbReference type="NCBI Taxonomy" id="2760713"/>
    <lineage>
        <taxon>Bacteria</taxon>
        <taxon>Pseudomonadati</taxon>
        <taxon>Bacteroidota</taxon>
        <taxon>Chitinophagia</taxon>
        <taxon>Chitinophagales</taxon>
        <taxon>Chitinophagaceae</taxon>
        <taxon>Lacibacter</taxon>
    </lineage>
</organism>
<dbReference type="Proteomes" id="UP000515344">
    <property type="component" value="Chromosome"/>
</dbReference>
<reference evidence="4" key="1">
    <citation type="submission" date="2020-08" db="EMBL/GenBank/DDBJ databases">
        <title>Lacibacter sp. S13-6-6 genome sequencing.</title>
        <authorList>
            <person name="Jin L."/>
        </authorList>
    </citation>
    <scope>NUCLEOTIDE SEQUENCE [LARGE SCALE GENOMIC DNA]</scope>
    <source>
        <strain evidence="4">S13-6-6</strain>
    </source>
</reference>
<dbReference type="Pfam" id="PF13568">
    <property type="entry name" value="OMP_b-brl_2"/>
    <property type="match status" value="1"/>
</dbReference>
<protein>
    <submittedName>
        <fullName evidence="3">Outer membrane beta-barrel protein</fullName>
    </submittedName>
</protein>
<dbReference type="InterPro" id="IPR025665">
    <property type="entry name" value="Beta-barrel_OMP_2"/>
</dbReference>
<dbReference type="EMBL" id="CP060007">
    <property type="protein sequence ID" value="QNA43833.1"/>
    <property type="molecule type" value="Genomic_DNA"/>
</dbReference>
<evidence type="ECO:0000259" key="2">
    <source>
        <dbReference type="Pfam" id="PF13568"/>
    </source>
</evidence>
<dbReference type="KEGG" id="lacs:H4075_17395"/>
<feature type="chain" id="PRO_5029006332" evidence="1">
    <location>
        <begin position="25"/>
        <end position="238"/>
    </location>
</feature>
<dbReference type="AlphaFoldDB" id="A0A7G5XED0"/>
<keyword evidence="1" id="KW-0732">Signal</keyword>
<dbReference type="RefSeq" id="WP_182802095.1">
    <property type="nucleotide sequence ID" value="NZ_CP060007.1"/>
</dbReference>
<feature type="domain" description="Outer membrane protein beta-barrel" evidence="2">
    <location>
        <begin position="40"/>
        <end position="208"/>
    </location>
</feature>
<proteinExistence type="predicted"/>
<evidence type="ECO:0000313" key="4">
    <source>
        <dbReference type="Proteomes" id="UP000515344"/>
    </source>
</evidence>
<gene>
    <name evidence="3" type="ORF">H4075_17395</name>
</gene>
<evidence type="ECO:0000313" key="3">
    <source>
        <dbReference type="EMBL" id="QNA43833.1"/>
    </source>
</evidence>
<evidence type="ECO:0000256" key="1">
    <source>
        <dbReference type="SAM" id="SignalP"/>
    </source>
</evidence>